<evidence type="ECO:0000313" key="2">
    <source>
        <dbReference type="Proteomes" id="UP000324800"/>
    </source>
</evidence>
<protein>
    <submittedName>
        <fullName evidence="1">Uncharacterized protein</fullName>
    </submittedName>
</protein>
<evidence type="ECO:0000313" key="1">
    <source>
        <dbReference type="EMBL" id="KAA6352799.1"/>
    </source>
</evidence>
<dbReference type="EMBL" id="SNRW01039294">
    <property type="protein sequence ID" value="KAA6352799.1"/>
    <property type="molecule type" value="Genomic_DNA"/>
</dbReference>
<dbReference type="AlphaFoldDB" id="A0A5J4T2S0"/>
<accession>A0A5J4T2S0</accession>
<name>A0A5J4T2S0_9EUKA</name>
<reference evidence="1 2" key="1">
    <citation type="submission" date="2019-03" db="EMBL/GenBank/DDBJ databases">
        <title>Single cell metagenomics reveals metabolic interactions within the superorganism composed of flagellate Streblomastix strix and complex community of Bacteroidetes bacteria on its surface.</title>
        <authorList>
            <person name="Treitli S.C."/>
            <person name="Kolisko M."/>
            <person name="Husnik F."/>
            <person name="Keeling P."/>
            <person name="Hampl V."/>
        </authorList>
    </citation>
    <scope>NUCLEOTIDE SEQUENCE [LARGE SCALE GENOMIC DNA]</scope>
    <source>
        <strain evidence="1">ST1C</strain>
    </source>
</reference>
<sequence>MELRQEAKGFGVTVDLSSANGNDSKKDIFPYDSFNTENINDVPSNSEPYMMEDFNSSLKNTKISQKDYKIYLQDAKRFKNRWDNLQYYNGQDTYIMVKPLKIQI</sequence>
<dbReference type="Proteomes" id="UP000324800">
    <property type="component" value="Unassembled WGS sequence"/>
</dbReference>
<gene>
    <name evidence="1" type="ORF">EZS28_051674</name>
</gene>
<comment type="caution">
    <text evidence="1">The sequence shown here is derived from an EMBL/GenBank/DDBJ whole genome shotgun (WGS) entry which is preliminary data.</text>
</comment>
<organism evidence="1 2">
    <name type="scientific">Streblomastix strix</name>
    <dbReference type="NCBI Taxonomy" id="222440"/>
    <lineage>
        <taxon>Eukaryota</taxon>
        <taxon>Metamonada</taxon>
        <taxon>Preaxostyla</taxon>
        <taxon>Oxymonadida</taxon>
        <taxon>Streblomastigidae</taxon>
        <taxon>Streblomastix</taxon>
    </lineage>
</organism>
<proteinExistence type="predicted"/>
<feature type="non-terminal residue" evidence="1">
    <location>
        <position position="104"/>
    </location>
</feature>